<gene>
    <name evidence="8" type="ORF">IMSHALPRED_008216</name>
</gene>
<evidence type="ECO:0008006" key="10">
    <source>
        <dbReference type="Google" id="ProtNLM"/>
    </source>
</evidence>
<feature type="compositionally biased region" description="Polar residues" evidence="7">
    <location>
        <begin position="384"/>
        <end position="397"/>
    </location>
</feature>
<organism evidence="8 9">
    <name type="scientific">Imshaugia aleurites</name>
    <dbReference type="NCBI Taxonomy" id="172621"/>
    <lineage>
        <taxon>Eukaryota</taxon>
        <taxon>Fungi</taxon>
        <taxon>Dikarya</taxon>
        <taxon>Ascomycota</taxon>
        <taxon>Pezizomycotina</taxon>
        <taxon>Lecanoromycetes</taxon>
        <taxon>OSLEUM clade</taxon>
        <taxon>Lecanoromycetidae</taxon>
        <taxon>Lecanorales</taxon>
        <taxon>Lecanorineae</taxon>
        <taxon>Parmeliaceae</taxon>
        <taxon>Imshaugia</taxon>
    </lineage>
</organism>
<dbReference type="InterPro" id="IPR019190">
    <property type="entry name" value="EXOV"/>
</dbReference>
<comment type="similarity">
    <text evidence="2">Belongs to the EXO5 family.</text>
</comment>
<dbReference type="GO" id="GO:0051539">
    <property type="term" value="F:4 iron, 4 sulfur cluster binding"/>
    <property type="evidence" value="ECO:0007669"/>
    <property type="project" value="UniProtKB-KW"/>
</dbReference>
<dbReference type="OrthoDB" id="354769at2759"/>
<feature type="compositionally biased region" description="Basic and acidic residues" evidence="7">
    <location>
        <begin position="88"/>
        <end position="110"/>
    </location>
</feature>
<comment type="cofactor">
    <cofactor evidence="1">
        <name>[4Fe-4S] cluster</name>
        <dbReference type="ChEBI" id="CHEBI:49883"/>
    </cofactor>
</comment>
<dbReference type="GO" id="GO:0045145">
    <property type="term" value="F:single-stranded DNA 5'-3' DNA exonuclease activity"/>
    <property type="evidence" value="ECO:0007669"/>
    <property type="project" value="InterPro"/>
</dbReference>
<evidence type="ECO:0000313" key="8">
    <source>
        <dbReference type="EMBL" id="CAF9930538.1"/>
    </source>
</evidence>
<keyword evidence="9" id="KW-1185">Reference proteome</keyword>
<name>A0A8H3FZN4_9LECA</name>
<sequence>MDIPVTDQHDGFSDYGSDFTPDEEEILNALLHIPEDNGPSRDPDLLLKDIEGEEGPRGARVPRREGQQRPEYPSLLLSKTRTTIQLHGDNHHSANIESRESQESRFERESSVSIEAPPSPKPEVQDLRSPLERFRTKPKKALSVTDLISPSWCELQYWFILTKQGKKRRTPAMKQGSAVHQVLEDQVHMTVAVDIASKEEAWGLRIWNVIQGLKTLRDTGMTRELEIWGVVDGLVVNGVIDELSYICPEPKLEEAEENRKTAQGMPAADQRTITDFLGPSTLESDGTGLLNKLRSSLPEKISKIYITDVKTRGTKSIPKAPSFRPTLMQLMLYHRILSDLATNKVNADVVFDRYELQAEMSFSDGFIAQIGSLNEDDFQALDDPSNTQDSAPPSSQDSMTVILAHNSLRKLWTLMMQEFARTFSAGAKSIGDVLKAEYRTPTDGAILGSKTFLYDDKVMQDYLDSEMRWWKGERAAEGVCVEEAYKCRTCDFFDECSWRRNKIEEATLKMRERKSSVV</sequence>
<dbReference type="AlphaFoldDB" id="A0A8H3FZN4"/>
<comment type="subunit">
    <text evidence="3">Monomer.</text>
</comment>
<dbReference type="PANTHER" id="PTHR14464:SF4">
    <property type="entry name" value="EXONUCLEASE V"/>
    <property type="match status" value="1"/>
</dbReference>
<dbReference type="GO" id="GO:0005634">
    <property type="term" value="C:nucleus"/>
    <property type="evidence" value="ECO:0007669"/>
    <property type="project" value="TreeGrafter"/>
</dbReference>
<evidence type="ECO:0000313" key="9">
    <source>
        <dbReference type="Proteomes" id="UP000664534"/>
    </source>
</evidence>
<accession>A0A8H3FZN4</accession>
<dbReference type="Proteomes" id="UP000664534">
    <property type="component" value="Unassembled WGS sequence"/>
</dbReference>
<keyword evidence="6" id="KW-0378">Hydrolase</keyword>
<keyword evidence="4" id="KW-0411">Iron-sulfur</keyword>
<dbReference type="PANTHER" id="PTHR14464">
    <property type="entry name" value="EXONUCLEASE V"/>
    <property type="match status" value="1"/>
</dbReference>
<evidence type="ECO:0000256" key="2">
    <source>
        <dbReference type="ARBA" id="ARBA00009797"/>
    </source>
</evidence>
<dbReference type="GO" id="GO:0005739">
    <property type="term" value="C:mitochondrion"/>
    <property type="evidence" value="ECO:0007669"/>
    <property type="project" value="TreeGrafter"/>
</dbReference>
<comment type="caution">
    <text evidence="8">The sequence shown here is derived from an EMBL/GenBank/DDBJ whole genome shotgun (WGS) entry which is preliminary data.</text>
</comment>
<evidence type="ECO:0000256" key="6">
    <source>
        <dbReference type="ARBA" id="ARBA00022839"/>
    </source>
</evidence>
<evidence type="ECO:0000256" key="4">
    <source>
        <dbReference type="ARBA" id="ARBA00022485"/>
    </source>
</evidence>
<evidence type="ECO:0000256" key="3">
    <source>
        <dbReference type="ARBA" id="ARBA00011245"/>
    </source>
</evidence>
<keyword evidence="4" id="KW-0408">Iron</keyword>
<keyword evidence="4" id="KW-0004">4Fe-4S</keyword>
<dbReference type="GO" id="GO:0036297">
    <property type="term" value="P:interstrand cross-link repair"/>
    <property type="evidence" value="ECO:0007669"/>
    <property type="project" value="TreeGrafter"/>
</dbReference>
<reference evidence="8" key="1">
    <citation type="submission" date="2021-03" db="EMBL/GenBank/DDBJ databases">
        <authorList>
            <person name="Tagirdzhanova G."/>
        </authorList>
    </citation>
    <scope>NUCLEOTIDE SEQUENCE</scope>
</reference>
<keyword evidence="5" id="KW-0540">Nuclease</keyword>
<feature type="region of interest" description="Disordered" evidence="7">
    <location>
        <begin position="88"/>
        <end position="126"/>
    </location>
</feature>
<evidence type="ECO:0000256" key="5">
    <source>
        <dbReference type="ARBA" id="ARBA00022722"/>
    </source>
</evidence>
<protein>
    <recommendedName>
        <fullName evidence="10">Exonuclease V</fullName>
    </recommendedName>
</protein>
<proteinExistence type="inferred from homology"/>
<evidence type="ECO:0000256" key="7">
    <source>
        <dbReference type="SAM" id="MobiDB-lite"/>
    </source>
</evidence>
<dbReference type="Pfam" id="PF09810">
    <property type="entry name" value="Exo5"/>
    <property type="match status" value="1"/>
</dbReference>
<feature type="region of interest" description="Disordered" evidence="7">
    <location>
        <begin position="378"/>
        <end position="397"/>
    </location>
</feature>
<evidence type="ECO:0000256" key="1">
    <source>
        <dbReference type="ARBA" id="ARBA00001966"/>
    </source>
</evidence>
<feature type="region of interest" description="Disordered" evidence="7">
    <location>
        <begin position="1"/>
        <end position="73"/>
    </location>
</feature>
<keyword evidence="6" id="KW-0269">Exonuclease</keyword>
<keyword evidence="4" id="KW-0479">Metal-binding</keyword>
<feature type="compositionally biased region" description="Basic and acidic residues" evidence="7">
    <location>
        <begin position="33"/>
        <end position="68"/>
    </location>
</feature>
<dbReference type="EMBL" id="CAJPDT010000057">
    <property type="protein sequence ID" value="CAF9930538.1"/>
    <property type="molecule type" value="Genomic_DNA"/>
</dbReference>